<dbReference type="CDD" id="cd04301">
    <property type="entry name" value="NAT_SF"/>
    <property type="match status" value="1"/>
</dbReference>
<accession>A0A931A7K6</accession>
<dbReference type="Gene3D" id="3.40.630.30">
    <property type="match status" value="1"/>
</dbReference>
<dbReference type="PROSITE" id="PS51186">
    <property type="entry name" value="GNAT"/>
    <property type="match status" value="1"/>
</dbReference>
<dbReference type="GO" id="GO:0016747">
    <property type="term" value="F:acyltransferase activity, transferring groups other than amino-acyl groups"/>
    <property type="evidence" value="ECO:0007669"/>
    <property type="project" value="InterPro"/>
</dbReference>
<keyword evidence="3" id="KW-1185">Reference proteome</keyword>
<dbReference type="Pfam" id="PF00583">
    <property type="entry name" value="Acetyltransf_1"/>
    <property type="match status" value="1"/>
</dbReference>
<feature type="domain" description="N-acetyltransferase" evidence="1">
    <location>
        <begin position="120"/>
        <end position="258"/>
    </location>
</feature>
<proteinExistence type="predicted"/>
<evidence type="ECO:0000259" key="1">
    <source>
        <dbReference type="PROSITE" id="PS51186"/>
    </source>
</evidence>
<protein>
    <submittedName>
        <fullName evidence="2">GNAT family N-acetyltransferase</fullName>
    </submittedName>
</protein>
<gene>
    <name evidence="2" type="ORF">ITP53_19375</name>
</gene>
<comment type="caution">
    <text evidence="2">The sequence shown here is derived from an EMBL/GenBank/DDBJ whole genome shotgun (WGS) entry which is preliminary data.</text>
</comment>
<reference evidence="2" key="1">
    <citation type="submission" date="2020-11" db="EMBL/GenBank/DDBJ databases">
        <title>Whole-genome analyses of Nonomuraea sp. K274.</title>
        <authorList>
            <person name="Veyisoglu A."/>
        </authorList>
    </citation>
    <scope>NUCLEOTIDE SEQUENCE</scope>
    <source>
        <strain evidence="2">K274</strain>
    </source>
</reference>
<name>A0A931A7K6_9ACTN</name>
<dbReference type="InterPro" id="IPR016181">
    <property type="entry name" value="Acyl_CoA_acyltransferase"/>
</dbReference>
<dbReference type="AlphaFoldDB" id="A0A931A7K6"/>
<evidence type="ECO:0000313" key="3">
    <source>
        <dbReference type="Proteomes" id="UP000605361"/>
    </source>
</evidence>
<dbReference type="RefSeq" id="WP_195896818.1">
    <property type="nucleotide sequence ID" value="NZ_JADOGI010000054.1"/>
</dbReference>
<dbReference type="InterPro" id="IPR000182">
    <property type="entry name" value="GNAT_dom"/>
</dbReference>
<dbReference type="Proteomes" id="UP000605361">
    <property type="component" value="Unassembled WGS sequence"/>
</dbReference>
<sequence length="258" mass="28225">MKQALLDRYDGTRRWIPEAIPDGLAYDLDGPLLRITGMFRGFVEGPPELAADGLDDLIARQCAYFAARGEGFEWKTRAHDRPADLPARLERAGFVAEEPETVLVGVAEELLGDAPLPGGVTIRQVSAREDLRAIAEMESAVWGEDWSWLAGDLARRVRDGGTDVLVAEAGGLVVSAAWLVRKPGTGFAGLWGGSTLPEWRGRGIYRALVARRARLAVASGVEYLQVDASEDSRPILRRLGLHEITRTTPYVWDAAHAR</sequence>
<evidence type="ECO:0000313" key="2">
    <source>
        <dbReference type="EMBL" id="MBF8187857.1"/>
    </source>
</evidence>
<organism evidence="2 3">
    <name type="scientific">Nonomuraea cypriaca</name>
    <dbReference type="NCBI Taxonomy" id="1187855"/>
    <lineage>
        <taxon>Bacteria</taxon>
        <taxon>Bacillati</taxon>
        <taxon>Actinomycetota</taxon>
        <taxon>Actinomycetes</taxon>
        <taxon>Streptosporangiales</taxon>
        <taxon>Streptosporangiaceae</taxon>
        <taxon>Nonomuraea</taxon>
    </lineage>
</organism>
<dbReference type="EMBL" id="JADOGI010000054">
    <property type="protein sequence ID" value="MBF8187857.1"/>
    <property type="molecule type" value="Genomic_DNA"/>
</dbReference>
<dbReference type="SUPFAM" id="SSF55729">
    <property type="entry name" value="Acyl-CoA N-acyltransferases (Nat)"/>
    <property type="match status" value="1"/>
</dbReference>